<evidence type="ECO:0000259" key="4">
    <source>
        <dbReference type="Pfam" id="PF13439"/>
    </source>
</evidence>
<sequence length="353" mass="37191">MRILLPTLYDTRGGSTRVLLAAATALAERHAVTVRAPLPEAHERTPADFPSQPLESLPAKLAVLPRLAGLVARETRALRRLRPEVIHVHDEPSLAVYGLAARALRPRPFVLWHLHAPTGGGRAAPLLARLADACILLGPHAEAPGGLPARVVRNPLPRPVRREAPSPALPGLAVVGALTHRKGQDRALEAFAVFCRRPGTQDARLTLIGPALDLAFAQALRDRAAALGLADRVVLAGERPADRAFEGVGLALFPSRAEMQPLALAEAMARGLPVVASDIPAHRAMLTEAGADPAALAAPEPERFADAILSAARQPPPPDLAERVAALHAPDRFAADLEAALAALVPPERNAGL</sequence>
<keyword evidence="3" id="KW-0808">Transferase</keyword>
<keyword evidence="2" id="KW-0328">Glycosyltransferase</keyword>
<feature type="domain" description="Glycosyltransferase subfamily 4-like N-terminal" evidence="4">
    <location>
        <begin position="13"/>
        <end position="118"/>
    </location>
</feature>
<comment type="caution">
    <text evidence="5">The sequence shown here is derived from an EMBL/GenBank/DDBJ whole genome shotgun (WGS) entry which is preliminary data.</text>
</comment>
<dbReference type="PANTHER" id="PTHR12526">
    <property type="entry name" value="GLYCOSYLTRANSFERASE"/>
    <property type="match status" value="1"/>
</dbReference>
<dbReference type="SUPFAM" id="SSF53756">
    <property type="entry name" value="UDP-Glycosyltransferase/glycogen phosphorylase"/>
    <property type="match status" value="1"/>
</dbReference>
<dbReference type="RefSeq" id="WP_238273750.1">
    <property type="nucleotide sequence ID" value="NZ_BPQR01000004.1"/>
</dbReference>
<comment type="similarity">
    <text evidence="1">Belongs to the glycosyltransferase group 1 family. Glycosyltransferase 4 subfamily.</text>
</comment>
<evidence type="ECO:0000313" key="5">
    <source>
        <dbReference type="EMBL" id="GJE05025.1"/>
    </source>
</evidence>
<protein>
    <recommendedName>
        <fullName evidence="4">Glycosyltransferase subfamily 4-like N-terminal domain-containing protein</fullName>
    </recommendedName>
</protein>
<name>A0ABQ4SPC1_9HYPH</name>
<evidence type="ECO:0000256" key="3">
    <source>
        <dbReference type="ARBA" id="ARBA00022679"/>
    </source>
</evidence>
<dbReference type="EMBL" id="BPQR01000004">
    <property type="protein sequence ID" value="GJE05025.1"/>
    <property type="molecule type" value="Genomic_DNA"/>
</dbReference>
<organism evidence="5 6">
    <name type="scientific">Methylobacterium jeotgali</name>
    <dbReference type="NCBI Taxonomy" id="381630"/>
    <lineage>
        <taxon>Bacteria</taxon>
        <taxon>Pseudomonadati</taxon>
        <taxon>Pseudomonadota</taxon>
        <taxon>Alphaproteobacteria</taxon>
        <taxon>Hyphomicrobiales</taxon>
        <taxon>Methylobacteriaceae</taxon>
        <taxon>Methylobacterium</taxon>
    </lineage>
</organism>
<reference evidence="5" key="1">
    <citation type="journal article" date="2021" name="Front. Microbiol.">
        <title>Comprehensive Comparative Genomics and Phenotyping of Methylobacterium Species.</title>
        <authorList>
            <person name="Alessa O."/>
            <person name="Ogura Y."/>
            <person name="Fujitani Y."/>
            <person name="Takami H."/>
            <person name="Hayashi T."/>
            <person name="Sahin N."/>
            <person name="Tani A."/>
        </authorList>
    </citation>
    <scope>NUCLEOTIDE SEQUENCE</scope>
    <source>
        <strain evidence="5">LMG 23639</strain>
    </source>
</reference>
<gene>
    <name evidence="5" type="ORF">AOPFMNJM_0320</name>
</gene>
<evidence type="ECO:0000256" key="2">
    <source>
        <dbReference type="ARBA" id="ARBA00022676"/>
    </source>
</evidence>
<dbReference type="PANTHER" id="PTHR12526:SF640">
    <property type="entry name" value="COLANIC ACID BIOSYNTHESIS GLYCOSYLTRANSFERASE WCAL-RELATED"/>
    <property type="match status" value="1"/>
</dbReference>
<accession>A0ABQ4SPC1</accession>
<proteinExistence type="inferred from homology"/>
<evidence type="ECO:0000313" key="6">
    <source>
        <dbReference type="Proteomes" id="UP001055102"/>
    </source>
</evidence>
<dbReference type="InterPro" id="IPR028098">
    <property type="entry name" value="Glyco_trans_4-like_N"/>
</dbReference>
<dbReference type="Pfam" id="PF13439">
    <property type="entry name" value="Glyco_transf_4"/>
    <property type="match status" value="1"/>
</dbReference>
<dbReference type="Proteomes" id="UP001055102">
    <property type="component" value="Unassembled WGS sequence"/>
</dbReference>
<keyword evidence="6" id="KW-1185">Reference proteome</keyword>
<evidence type="ECO:0000256" key="1">
    <source>
        <dbReference type="ARBA" id="ARBA00009481"/>
    </source>
</evidence>
<dbReference type="Pfam" id="PF13692">
    <property type="entry name" value="Glyco_trans_1_4"/>
    <property type="match status" value="1"/>
</dbReference>
<reference evidence="5" key="2">
    <citation type="submission" date="2021-08" db="EMBL/GenBank/DDBJ databases">
        <authorList>
            <person name="Tani A."/>
            <person name="Ola A."/>
            <person name="Ogura Y."/>
            <person name="Katsura K."/>
            <person name="Hayashi T."/>
        </authorList>
    </citation>
    <scope>NUCLEOTIDE SEQUENCE</scope>
    <source>
        <strain evidence="5">LMG 23639</strain>
    </source>
</reference>
<dbReference type="Gene3D" id="3.40.50.2000">
    <property type="entry name" value="Glycogen Phosphorylase B"/>
    <property type="match status" value="2"/>
</dbReference>